<comment type="subcellular location">
    <subcellularLocation>
        <location evidence="2">Cell membrane</location>
        <topology evidence="2">Lipid-anchor</topology>
    </subcellularLocation>
</comment>
<dbReference type="PANTHER" id="PTHR30203">
    <property type="entry name" value="OUTER MEMBRANE CATION EFFLUX PROTEIN"/>
    <property type="match status" value="1"/>
</dbReference>
<evidence type="ECO:0000256" key="1">
    <source>
        <dbReference type="ARBA" id="ARBA00007613"/>
    </source>
</evidence>
<protein>
    <submittedName>
        <fullName evidence="3">RND efflux system, outer membrane lipoprotein, NodT family</fullName>
    </submittedName>
</protein>
<evidence type="ECO:0000313" key="3">
    <source>
        <dbReference type="EMBL" id="AKP52606.1"/>
    </source>
</evidence>
<dbReference type="Gene3D" id="2.20.200.10">
    <property type="entry name" value="Outer membrane efflux proteins (OEP)"/>
    <property type="match status" value="1"/>
</dbReference>
<dbReference type="STRING" id="320787.CA2015_3209"/>
<evidence type="ECO:0000313" key="4">
    <source>
        <dbReference type="Proteomes" id="UP000036520"/>
    </source>
</evidence>
<comment type="similarity">
    <text evidence="1 2">Belongs to the outer membrane factor (OMF) (TC 1.B.17) family.</text>
</comment>
<proteinExistence type="inferred from homology"/>
<dbReference type="KEGG" id="camu:CA2015_3209"/>
<keyword evidence="2" id="KW-0812">Transmembrane</keyword>
<dbReference type="PANTHER" id="PTHR30203:SF33">
    <property type="entry name" value="BLR4455 PROTEIN"/>
    <property type="match status" value="1"/>
</dbReference>
<dbReference type="AlphaFoldDB" id="A0A0H4PDS4"/>
<dbReference type="Proteomes" id="UP000036520">
    <property type="component" value="Chromosome"/>
</dbReference>
<keyword evidence="2" id="KW-0472">Membrane</keyword>
<dbReference type="GO" id="GO:0015562">
    <property type="term" value="F:efflux transmembrane transporter activity"/>
    <property type="evidence" value="ECO:0007669"/>
    <property type="project" value="InterPro"/>
</dbReference>
<dbReference type="Gene3D" id="1.20.1600.10">
    <property type="entry name" value="Outer membrane efflux proteins (OEP)"/>
    <property type="match status" value="1"/>
</dbReference>
<reference evidence="3 4" key="1">
    <citation type="submission" date="2015-07" db="EMBL/GenBank/DDBJ databases">
        <authorList>
            <person name="Kim K.M."/>
        </authorList>
    </citation>
    <scope>NUCLEOTIDE SEQUENCE [LARGE SCALE GENOMIC DNA]</scope>
    <source>
        <strain evidence="3 4">KCTC 12363</strain>
    </source>
</reference>
<dbReference type="OrthoDB" id="9770517at2"/>
<dbReference type="SUPFAM" id="SSF56954">
    <property type="entry name" value="Outer membrane efflux proteins (OEP)"/>
    <property type="match status" value="1"/>
</dbReference>
<dbReference type="GO" id="GO:0005886">
    <property type="term" value="C:plasma membrane"/>
    <property type="evidence" value="ECO:0007669"/>
    <property type="project" value="UniProtKB-SubCell"/>
</dbReference>
<gene>
    <name evidence="3" type="ORF">CA2015_3209</name>
</gene>
<keyword evidence="4" id="KW-1185">Reference proteome</keyword>
<dbReference type="Pfam" id="PF02321">
    <property type="entry name" value="OEP"/>
    <property type="match status" value="2"/>
</dbReference>
<dbReference type="InterPro" id="IPR003423">
    <property type="entry name" value="OMP_efflux"/>
</dbReference>
<keyword evidence="2" id="KW-0564">Palmitate</keyword>
<evidence type="ECO:0000256" key="2">
    <source>
        <dbReference type="RuleBase" id="RU362097"/>
    </source>
</evidence>
<dbReference type="NCBIfam" id="TIGR01845">
    <property type="entry name" value="outer_NodT"/>
    <property type="match status" value="1"/>
</dbReference>
<organism evidence="3 4">
    <name type="scientific">Cyclobacterium amurskyense</name>
    <dbReference type="NCBI Taxonomy" id="320787"/>
    <lineage>
        <taxon>Bacteria</taxon>
        <taxon>Pseudomonadati</taxon>
        <taxon>Bacteroidota</taxon>
        <taxon>Cytophagia</taxon>
        <taxon>Cytophagales</taxon>
        <taxon>Cyclobacteriaceae</taxon>
        <taxon>Cyclobacterium</taxon>
    </lineage>
</organism>
<sequence>MTFNHKIKQTYLFAHLIIVMVILNLWGCKSGENYVQPNLNLPDAFKALPTSQTDSLHSDTLNIGKISWKDFFEDTTLLSLIDEGLNNNLYLKQVKKESEIANESLKQSKANFFPQLTAFLEKRDDRYSQNSSTRESTKYYEGKDTPKQWYVTRANNMAAIQSSWEIDLWGKLRRIKEANQSQLQQREAFTKAVKTDIVAEIATSYYKLLMLKEQQQVAEYNLRLNDSTLSIVKLQYRAGEVSSLAITQTETQKLISASLVPQIERQIEIQKNNLNELLGEYPKEKIEVQRGLGDTRLLSEISVGVPLELIKNRPDVNAAEFALVEANAQVGVSQAMRYPSLSLNAQLGYDAIDLSNVLNPGSVFGVFVGSLTQPIFQNRKLKTRYRIALAERDIAELAFREKVIQAVADISNGMVTIQKLEEEYGLAEKRLINARKAVKESYLLFSSGYATYLEVITAQSNALESELYMVDVKMQMLIANIELYRNLGGGWN</sequence>
<keyword evidence="2 3" id="KW-0449">Lipoprotein</keyword>
<dbReference type="InterPro" id="IPR010131">
    <property type="entry name" value="MdtP/NodT-like"/>
</dbReference>
<name>A0A0H4PDS4_9BACT</name>
<dbReference type="EMBL" id="CP012040">
    <property type="protein sequence ID" value="AKP52606.1"/>
    <property type="molecule type" value="Genomic_DNA"/>
</dbReference>
<accession>A0A0H4PDS4</accession>
<dbReference type="RefSeq" id="WP_048642801.1">
    <property type="nucleotide sequence ID" value="NZ_CAXBGM010000094.1"/>
</dbReference>
<keyword evidence="2" id="KW-1134">Transmembrane beta strand</keyword>